<name>A0A345ZC55_9BACT</name>
<sequence length="228" mass="26240">MKDSCYMIHLYLQKLYTFFTYFIAPPYCLFCKQSMLERQALCSTCLITVLPIVPYDFHIGRHQDVKVYAMAAYKDPLRKLIVAKHFNNAIPSWYLAKMMCEQSILQYLEFDIIVFIPLHWTRYAARGFNQAEIIAQEIGRHTGKPVIPLLIRSKKTQFQASLSVDQRAANLNNAFSLNPKYQHQIIGKKIVIIDDLFTTGSTVKAAAQLIFLHNPLKITAFVVCRVVS</sequence>
<gene>
    <name evidence="3" type="ORF">C0J27_03955</name>
</gene>
<evidence type="ECO:0000256" key="1">
    <source>
        <dbReference type="ARBA" id="ARBA00008007"/>
    </source>
</evidence>
<feature type="domain" description="Phosphoribosyltransferase" evidence="2">
    <location>
        <begin position="127"/>
        <end position="225"/>
    </location>
</feature>
<dbReference type="SUPFAM" id="SSF53271">
    <property type="entry name" value="PRTase-like"/>
    <property type="match status" value="1"/>
</dbReference>
<keyword evidence="4" id="KW-1185">Reference proteome</keyword>
<proteinExistence type="inferred from homology"/>
<evidence type="ECO:0000313" key="4">
    <source>
        <dbReference type="Proteomes" id="UP000254834"/>
    </source>
</evidence>
<dbReference type="InterPro" id="IPR051910">
    <property type="entry name" value="ComF/GntX_DNA_util-trans"/>
</dbReference>
<dbReference type="EMBL" id="CP025544">
    <property type="protein sequence ID" value="AXK60872.1"/>
    <property type="molecule type" value="Genomic_DNA"/>
</dbReference>
<dbReference type="KEGG" id="cdes:C0J27_03955"/>
<dbReference type="Gene3D" id="3.40.50.2020">
    <property type="match status" value="1"/>
</dbReference>
<dbReference type="InterPro" id="IPR000836">
    <property type="entry name" value="PRTase_dom"/>
</dbReference>
<dbReference type="OrthoDB" id="9779910at2"/>
<evidence type="ECO:0000259" key="2">
    <source>
        <dbReference type="Pfam" id="PF00156"/>
    </source>
</evidence>
<organism evidence="3 4">
    <name type="scientific">Candidatus Chromulinivorax destructor</name>
    <dbReference type="NCBI Taxonomy" id="2066483"/>
    <lineage>
        <taxon>Bacteria</taxon>
        <taxon>Candidatus Babelota</taxon>
        <taxon>Candidatus Babeliae</taxon>
        <taxon>Candidatus Babeliales</taxon>
        <taxon>Candidatus Chromulinivoraceae</taxon>
        <taxon>Candidatus Chromulinivorax</taxon>
    </lineage>
</organism>
<comment type="similarity">
    <text evidence="1">Belongs to the ComF/GntX family.</text>
</comment>
<dbReference type="Proteomes" id="UP000254834">
    <property type="component" value="Chromosome"/>
</dbReference>
<dbReference type="InterPro" id="IPR029057">
    <property type="entry name" value="PRTase-like"/>
</dbReference>
<protein>
    <recommendedName>
        <fullName evidence="2">Phosphoribosyltransferase domain-containing protein</fullName>
    </recommendedName>
</protein>
<reference evidence="3 4" key="1">
    <citation type="submission" date="2017-12" db="EMBL/GenBank/DDBJ databases">
        <title>Chromulinavorax destructans is a abundant pathogen of dominant heterotrophic picoflagllates.</title>
        <authorList>
            <person name="Deeg C.M."/>
            <person name="Zimmer M."/>
            <person name="Suttle C.A."/>
        </authorList>
    </citation>
    <scope>NUCLEOTIDE SEQUENCE [LARGE SCALE GENOMIC DNA]</scope>
    <source>
        <strain evidence="3 4">SeV1</strain>
    </source>
</reference>
<dbReference type="AlphaFoldDB" id="A0A345ZC55"/>
<dbReference type="PANTHER" id="PTHR47505:SF1">
    <property type="entry name" value="DNA UTILIZATION PROTEIN YHGH"/>
    <property type="match status" value="1"/>
</dbReference>
<evidence type="ECO:0000313" key="3">
    <source>
        <dbReference type="EMBL" id="AXK60872.1"/>
    </source>
</evidence>
<dbReference type="CDD" id="cd06223">
    <property type="entry name" value="PRTases_typeI"/>
    <property type="match status" value="1"/>
</dbReference>
<dbReference type="RefSeq" id="WP_115585887.1">
    <property type="nucleotide sequence ID" value="NZ_CP025544.1"/>
</dbReference>
<dbReference type="Pfam" id="PF00156">
    <property type="entry name" value="Pribosyltran"/>
    <property type="match status" value="1"/>
</dbReference>
<accession>A0A345ZC55</accession>
<dbReference type="PANTHER" id="PTHR47505">
    <property type="entry name" value="DNA UTILIZATION PROTEIN YHGH"/>
    <property type="match status" value="1"/>
</dbReference>